<accession>A0A158QR85</accession>
<evidence type="ECO:0000313" key="3">
    <source>
        <dbReference type="EMBL" id="VDO61950.1"/>
    </source>
</evidence>
<feature type="transmembrane region" description="Helical" evidence="2">
    <location>
        <begin position="468"/>
        <end position="489"/>
    </location>
</feature>
<reference evidence="5" key="1">
    <citation type="submission" date="2016-04" db="UniProtKB">
        <authorList>
            <consortium name="WormBaseParasite"/>
        </authorList>
    </citation>
    <scope>IDENTIFICATION</scope>
</reference>
<feature type="transmembrane region" description="Helical" evidence="2">
    <location>
        <begin position="233"/>
        <end position="254"/>
    </location>
</feature>
<dbReference type="InterPro" id="IPR004151">
    <property type="entry name" value="7TM_GPCR_serpentine_rcpt_Sre"/>
</dbReference>
<gene>
    <name evidence="3" type="ORF">HPLM_LOCUS16837</name>
</gene>
<dbReference type="OrthoDB" id="5859687at2759"/>
<keyword evidence="4" id="KW-1185">Reference proteome</keyword>
<keyword evidence="2" id="KW-0472">Membrane</keyword>
<feature type="transmembrane region" description="Helical" evidence="2">
    <location>
        <begin position="206"/>
        <end position="227"/>
    </location>
</feature>
<dbReference type="EMBL" id="UZAF01019612">
    <property type="protein sequence ID" value="VDO61950.1"/>
    <property type="molecule type" value="Genomic_DNA"/>
</dbReference>
<dbReference type="PANTHER" id="PTHR23128:SF132">
    <property type="entry name" value="SERPENTINE RECEPTOR, CLASS E (EPSILON)-RELATED"/>
    <property type="match status" value="1"/>
</dbReference>
<evidence type="ECO:0000256" key="1">
    <source>
        <dbReference type="ARBA" id="ARBA00006803"/>
    </source>
</evidence>
<feature type="transmembrane region" description="Helical" evidence="2">
    <location>
        <begin position="372"/>
        <end position="393"/>
    </location>
</feature>
<feature type="transmembrane region" description="Helical" evidence="2">
    <location>
        <begin position="436"/>
        <end position="456"/>
    </location>
</feature>
<evidence type="ECO:0000256" key="2">
    <source>
        <dbReference type="SAM" id="Phobius"/>
    </source>
</evidence>
<dbReference type="GO" id="GO:0007606">
    <property type="term" value="P:sensory perception of chemical stimulus"/>
    <property type="evidence" value="ECO:0007669"/>
    <property type="project" value="InterPro"/>
</dbReference>
<dbReference type="AlphaFoldDB" id="A0A158QR85"/>
<evidence type="ECO:0000313" key="5">
    <source>
        <dbReference type="WBParaSite" id="HPLM_0001684501-mRNA-1"/>
    </source>
</evidence>
<sequence length="531" mass="60527">MDITIGNVKMFIMLIRPKYKFEATIVIVWFFTAIELFAMLLAAVYIPFTIRILDKSPLLHRNLVRISQATLLMYYLSIPARIALLLSEFGVLAEEGMCTHAPYYSSIPFLKDFSREIAFELRQYTSPATENAGLHSEFALKRSRHPAGPGNGLGRSSNLDYIIIATAAFVRTWSSCVAAVYLPAAIIERGFASKFIKDYEKNSRKWISAVIVLSVYVVSAIDTAILLVGYVSLFYFAMGFALFIVLCCSSYTALYRRDSAKLRDISRGVIKKNVVYTLSTKFQLKENLRVMKIHCIMLKVTIGEQEIFLVIICPEVANAKDVIYWILIIIENLITCLALALLITFYPNAVGRVVITFYESGILAYDGYCNEMIASILIAVIFLIYCTTFITIFRRDSTRLRNLDNHMQKKVIYTLSTKFQLKENLKVMKILMHQSIVEAVNTVIGCSLFILTKTVLENDPQWIPAAHVLSDMCFAISFCMIALVYMVALREVRFRLLPSWSSKIREMHRTQYINEHRGASDAYFKQLSNAW</sequence>
<dbReference type="GO" id="GO:0016020">
    <property type="term" value="C:membrane"/>
    <property type="evidence" value="ECO:0007669"/>
    <property type="project" value="InterPro"/>
</dbReference>
<comment type="similarity">
    <text evidence="1">Belongs to the nematode receptor-like protein sre family.</text>
</comment>
<protein>
    <submittedName>
        <fullName evidence="5">G_PROTEIN_RECEP_F1_2 domain-containing protein</fullName>
    </submittedName>
</protein>
<dbReference type="Proteomes" id="UP000268014">
    <property type="component" value="Unassembled WGS sequence"/>
</dbReference>
<dbReference type="PANTHER" id="PTHR23128">
    <property type="entry name" value="SERPENTINE RECEPTOR, CLASS E (EPSILON)-RELATED"/>
    <property type="match status" value="1"/>
</dbReference>
<keyword evidence="2" id="KW-0812">Transmembrane</keyword>
<dbReference type="WBParaSite" id="HPLM_0001684501-mRNA-1">
    <property type="protein sequence ID" value="HPLM_0001684501-mRNA-1"/>
    <property type="gene ID" value="HPLM_0001684501"/>
</dbReference>
<organism evidence="5">
    <name type="scientific">Haemonchus placei</name>
    <name type="common">Barber's pole worm</name>
    <dbReference type="NCBI Taxonomy" id="6290"/>
    <lineage>
        <taxon>Eukaryota</taxon>
        <taxon>Metazoa</taxon>
        <taxon>Ecdysozoa</taxon>
        <taxon>Nematoda</taxon>
        <taxon>Chromadorea</taxon>
        <taxon>Rhabditida</taxon>
        <taxon>Rhabditina</taxon>
        <taxon>Rhabditomorpha</taxon>
        <taxon>Strongyloidea</taxon>
        <taxon>Trichostrongylidae</taxon>
        <taxon>Haemonchus</taxon>
    </lineage>
</organism>
<feature type="transmembrane region" description="Helical" evidence="2">
    <location>
        <begin position="23"/>
        <end position="48"/>
    </location>
</feature>
<dbReference type="Pfam" id="PF03125">
    <property type="entry name" value="Sre"/>
    <property type="match status" value="2"/>
</dbReference>
<keyword evidence="2" id="KW-1133">Transmembrane helix</keyword>
<evidence type="ECO:0000313" key="4">
    <source>
        <dbReference type="Proteomes" id="UP000268014"/>
    </source>
</evidence>
<proteinExistence type="inferred from homology"/>
<feature type="transmembrane region" description="Helical" evidence="2">
    <location>
        <begin position="161"/>
        <end position="186"/>
    </location>
</feature>
<reference evidence="3 4" key="2">
    <citation type="submission" date="2018-11" db="EMBL/GenBank/DDBJ databases">
        <authorList>
            <consortium name="Pathogen Informatics"/>
        </authorList>
    </citation>
    <scope>NUCLEOTIDE SEQUENCE [LARGE SCALE GENOMIC DNA]</scope>
    <source>
        <strain evidence="3 4">MHpl1</strain>
    </source>
</reference>
<name>A0A158QR85_HAEPC</name>
<feature type="transmembrane region" description="Helical" evidence="2">
    <location>
        <begin position="322"/>
        <end position="346"/>
    </location>
</feature>